<gene>
    <name evidence="2" type="ORF">GTW09_16090</name>
</gene>
<dbReference type="EMBL" id="JAAAWP010000013">
    <property type="protein sequence ID" value="NDW23042.1"/>
    <property type="molecule type" value="Genomic_DNA"/>
</dbReference>
<keyword evidence="3" id="KW-1185">Reference proteome</keyword>
<organism evidence="2 3">
    <name type="scientific">Alteromonas hispanica</name>
    <dbReference type="NCBI Taxonomy" id="315421"/>
    <lineage>
        <taxon>Bacteria</taxon>
        <taxon>Pseudomonadati</taxon>
        <taxon>Pseudomonadota</taxon>
        <taxon>Gammaproteobacteria</taxon>
        <taxon>Alteromonadales</taxon>
        <taxon>Alteromonadaceae</taxon>
        <taxon>Alteromonas/Salinimonas group</taxon>
        <taxon>Alteromonas</taxon>
    </lineage>
</organism>
<accession>A0A6L9MXS7</accession>
<evidence type="ECO:0000256" key="1">
    <source>
        <dbReference type="SAM" id="Phobius"/>
    </source>
</evidence>
<keyword evidence="1" id="KW-0812">Transmembrane</keyword>
<dbReference type="RefSeq" id="WP_163112693.1">
    <property type="nucleotide sequence ID" value="NZ_JAAAWP010000013.1"/>
</dbReference>
<protein>
    <submittedName>
        <fullName evidence="2">DUF2244 domain-containing protein</fullName>
    </submittedName>
</protein>
<reference evidence="2 3" key="1">
    <citation type="submission" date="2020-01" db="EMBL/GenBank/DDBJ databases">
        <title>Genomes of bacteria type strains.</title>
        <authorList>
            <person name="Chen J."/>
            <person name="Zhu S."/>
            <person name="Yang J."/>
        </authorList>
    </citation>
    <scope>NUCLEOTIDE SEQUENCE [LARGE SCALE GENOMIC DNA]</scope>
    <source>
        <strain evidence="2 3">LMG 22958</strain>
    </source>
</reference>
<evidence type="ECO:0000313" key="3">
    <source>
        <dbReference type="Proteomes" id="UP000478837"/>
    </source>
</evidence>
<dbReference type="Pfam" id="PF10003">
    <property type="entry name" value="DUF2244"/>
    <property type="match status" value="1"/>
</dbReference>
<keyword evidence="1" id="KW-1133">Transmembrane helix</keyword>
<feature type="transmembrane region" description="Helical" evidence="1">
    <location>
        <begin position="52"/>
        <end position="70"/>
    </location>
</feature>
<keyword evidence="1" id="KW-0472">Membrane</keyword>
<dbReference type="Proteomes" id="UP000478837">
    <property type="component" value="Unassembled WGS sequence"/>
</dbReference>
<dbReference type="AlphaFoldDB" id="A0A6L9MXS7"/>
<evidence type="ECO:0000313" key="2">
    <source>
        <dbReference type="EMBL" id="NDW23042.1"/>
    </source>
</evidence>
<dbReference type="InterPro" id="IPR019253">
    <property type="entry name" value="DUF2244_TM"/>
</dbReference>
<feature type="transmembrane region" description="Helical" evidence="1">
    <location>
        <begin position="28"/>
        <end position="46"/>
    </location>
</feature>
<sequence>MIVVSTQNDDTIIHVTPNRSATWKQTKFLMMVFALFVSSIATAWAVVGAWVILPFAGAEVFALALVMYLTSRATYRWEDITIGETTIEVTTSQGTRTVMAKATSYLYFIQDTHFGRLPRVIIKDDDKECEVGSFLNETDRDKLSKELVNLGLLMCRNKWW</sequence>
<name>A0A6L9MXS7_9ALTE</name>
<proteinExistence type="predicted"/>
<comment type="caution">
    <text evidence="2">The sequence shown here is derived from an EMBL/GenBank/DDBJ whole genome shotgun (WGS) entry which is preliminary data.</text>
</comment>